<evidence type="ECO:0000313" key="15">
    <source>
        <dbReference type="Proteomes" id="UP000033540"/>
    </source>
</evidence>
<sequence length="572" mass="64683">MYRTCAACGRDLPQSSYTANQFAKGPGVSRCASCVHGHHADTVSAGQSDSGRYNNSNKSSIPISALENPFAQGAFRWVAKGSYTSGSRRGQACVVKWFKTGAVFSDDYFTLDIKAVDKALEIVNRFNQLNIVNKVVKINVPEVWYFTDDCNDEWAGQRHLCEPFIQNYQKFNSNTGWNDDSRAWGEVMQALSHFSYHISGGNYVLCDLQGGIYQHELVLSDPVILSRTREYGVTDLGPDGISSFFSQHTCNDFCRPNWTQPANPDIHGLERQGFLRSMSCHTWGCWGYSTRTRSLGGDIKIRTHCIFTSISIPPKFMPRLLISVVSVRAYESCGRQNQKEKRKPSLNRQSKSRPTRIESNNMASPSDPLLHERTSPRSLRQRQIYLPEEEGQPLIAQWRRAARSFLSSRRGHYLVLLLVSVDVACTFADFLIELHVCELTKHGSHVAVGWGVTQEVLAIVGLVFSCLFMLELMVTVFSFGKGYFSSKFHVFDALVIIVAFGVDVALHGIEEELGSLIVVLRLWRVFKIIEELESANEDTLEEYEHEIERLRQENTYLRQRLNVSLDNADPMD</sequence>
<dbReference type="InterPro" id="IPR027359">
    <property type="entry name" value="Volt_channel_dom_sf"/>
</dbReference>
<dbReference type="PROSITE" id="PS51158">
    <property type="entry name" value="ALPHA_KINASE"/>
    <property type="match status" value="1"/>
</dbReference>
<evidence type="ECO:0000256" key="12">
    <source>
        <dbReference type="SAM" id="Phobius"/>
    </source>
</evidence>
<evidence type="ECO:0000256" key="11">
    <source>
        <dbReference type="SAM" id="MobiDB-lite"/>
    </source>
</evidence>
<dbReference type="PANTHER" id="PTHR45992:SF11">
    <property type="entry name" value="ALPHA-TYPE PROTEIN KINASE DOMAIN-CONTAINING PROTEIN"/>
    <property type="match status" value="1"/>
</dbReference>
<dbReference type="Gene3D" id="3.20.200.10">
    <property type="entry name" value="MHCK/EF2 kinase"/>
    <property type="match status" value="1"/>
</dbReference>
<evidence type="ECO:0000256" key="3">
    <source>
        <dbReference type="ARBA" id="ARBA00022679"/>
    </source>
</evidence>
<comment type="subcellular location">
    <subcellularLocation>
        <location evidence="1">Membrane</location>
        <topology evidence="1">Multi-pass membrane protein</topology>
    </subcellularLocation>
</comment>
<protein>
    <submittedName>
        <fullName evidence="14">Alpha-kinase family protein</fullName>
    </submittedName>
</protein>
<evidence type="ECO:0000256" key="1">
    <source>
        <dbReference type="ARBA" id="ARBA00004141"/>
    </source>
</evidence>
<evidence type="ECO:0000256" key="5">
    <source>
        <dbReference type="ARBA" id="ARBA00022741"/>
    </source>
</evidence>
<dbReference type="EMBL" id="JZEE01000531">
    <property type="protein sequence ID" value="KJK64004.1"/>
    <property type="molecule type" value="Genomic_DNA"/>
</dbReference>
<organism evidence="14 15">
    <name type="scientific">Aspergillus parasiticus (strain ATCC 56775 / NRRL 5862 / SRRC 143 / SU-1)</name>
    <dbReference type="NCBI Taxonomy" id="1403190"/>
    <lineage>
        <taxon>Eukaryota</taxon>
        <taxon>Fungi</taxon>
        <taxon>Dikarya</taxon>
        <taxon>Ascomycota</taxon>
        <taxon>Pezizomycotina</taxon>
        <taxon>Eurotiomycetes</taxon>
        <taxon>Eurotiomycetidae</taxon>
        <taxon>Eurotiales</taxon>
        <taxon>Aspergillaceae</taxon>
        <taxon>Aspergillus</taxon>
        <taxon>Aspergillus subgen. Circumdati</taxon>
    </lineage>
</organism>
<feature type="transmembrane region" description="Helical" evidence="12">
    <location>
        <begin position="456"/>
        <end position="479"/>
    </location>
</feature>
<feature type="transmembrane region" description="Helical" evidence="12">
    <location>
        <begin position="413"/>
        <end position="436"/>
    </location>
</feature>
<evidence type="ECO:0000259" key="13">
    <source>
        <dbReference type="PROSITE" id="PS51158"/>
    </source>
</evidence>
<dbReference type="Proteomes" id="UP000033540">
    <property type="component" value="Unassembled WGS sequence"/>
</dbReference>
<dbReference type="SMART" id="SM00811">
    <property type="entry name" value="Alpha_kinase"/>
    <property type="match status" value="1"/>
</dbReference>
<evidence type="ECO:0000256" key="10">
    <source>
        <dbReference type="SAM" id="Coils"/>
    </source>
</evidence>
<dbReference type="GO" id="GO:0016020">
    <property type="term" value="C:membrane"/>
    <property type="evidence" value="ECO:0007669"/>
    <property type="project" value="UniProtKB-SubCell"/>
</dbReference>
<dbReference type="OrthoDB" id="427456at2759"/>
<proteinExistence type="predicted"/>
<comment type="caution">
    <text evidence="14">The sequence shown here is derived from an EMBL/GenBank/DDBJ whole genome shotgun (WGS) entry which is preliminary data.</text>
</comment>
<keyword evidence="9 12" id="KW-0472">Membrane</keyword>
<keyword evidence="6 14" id="KW-0418">Kinase</keyword>
<evidence type="ECO:0000256" key="8">
    <source>
        <dbReference type="ARBA" id="ARBA00022989"/>
    </source>
</evidence>
<dbReference type="InterPro" id="IPR004166">
    <property type="entry name" value="a-kinase_dom"/>
</dbReference>
<keyword evidence="5" id="KW-0547">Nucleotide-binding</keyword>
<keyword evidence="10" id="KW-0175">Coiled coil</keyword>
<dbReference type="GO" id="GO:0005216">
    <property type="term" value="F:monoatomic ion channel activity"/>
    <property type="evidence" value="ECO:0007669"/>
    <property type="project" value="InterPro"/>
</dbReference>
<accession>A0A0F0I8D6</accession>
<dbReference type="CDD" id="cd17509">
    <property type="entry name" value="Alpha_kinase"/>
    <property type="match status" value="1"/>
</dbReference>
<keyword evidence="2" id="KW-0723">Serine/threonine-protein kinase</keyword>
<gene>
    <name evidence="14" type="ORF">P875_00064528</name>
</gene>
<dbReference type="Gene3D" id="1.20.120.350">
    <property type="entry name" value="Voltage-gated potassium channels. Chain C"/>
    <property type="match status" value="1"/>
</dbReference>
<keyword evidence="7" id="KW-0067">ATP-binding</keyword>
<evidence type="ECO:0000256" key="7">
    <source>
        <dbReference type="ARBA" id="ARBA00022840"/>
    </source>
</evidence>
<feature type="region of interest" description="Disordered" evidence="11">
    <location>
        <begin position="335"/>
        <end position="374"/>
    </location>
</feature>
<evidence type="ECO:0000256" key="9">
    <source>
        <dbReference type="ARBA" id="ARBA00023136"/>
    </source>
</evidence>
<feature type="domain" description="Alpha-type protein kinase" evidence="13">
    <location>
        <begin position="45"/>
        <end position="272"/>
    </location>
</feature>
<evidence type="ECO:0000256" key="2">
    <source>
        <dbReference type="ARBA" id="ARBA00022527"/>
    </source>
</evidence>
<dbReference type="InterPro" id="IPR005821">
    <property type="entry name" value="Ion_trans_dom"/>
</dbReference>
<dbReference type="PANTHER" id="PTHR45992">
    <property type="entry name" value="EUKARYOTIC ELONGATION FACTOR 2 KINASE-RELATED"/>
    <property type="match status" value="1"/>
</dbReference>
<evidence type="ECO:0000256" key="4">
    <source>
        <dbReference type="ARBA" id="ARBA00022692"/>
    </source>
</evidence>
<dbReference type="InterPro" id="IPR051852">
    <property type="entry name" value="Alpha-type_PK"/>
</dbReference>
<dbReference type="GO" id="GO:0005524">
    <property type="term" value="F:ATP binding"/>
    <property type="evidence" value="ECO:0007669"/>
    <property type="project" value="UniProtKB-KW"/>
</dbReference>
<dbReference type="STRING" id="1403190.A0A0F0I8D6"/>
<dbReference type="Pfam" id="PF00520">
    <property type="entry name" value="Ion_trans"/>
    <property type="match status" value="1"/>
</dbReference>
<dbReference type="SUPFAM" id="SSF56112">
    <property type="entry name" value="Protein kinase-like (PK-like)"/>
    <property type="match status" value="1"/>
</dbReference>
<feature type="compositionally biased region" description="Basic residues" evidence="11">
    <location>
        <begin position="340"/>
        <end position="354"/>
    </location>
</feature>
<dbReference type="GO" id="GO:0004674">
    <property type="term" value="F:protein serine/threonine kinase activity"/>
    <property type="evidence" value="ECO:0007669"/>
    <property type="project" value="UniProtKB-KW"/>
</dbReference>
<reference evidence="14 15" key="1">
    <citation type="submission" date="2015-02" db="EMBL/GenBank/DDBJ databases">
        <title>Draft genome sequence of Aspergillus parasiticus SU-1.</title>
        <authorList>
            <person name="Yu J."/>
            <person name="Fedorova N."/>
            <person name="Yin Y."/>
            <person name="Losada L."/>
            <person name="Zafar N."/>
            <person name="Taujale R."/>
            <person name="Ehrlich K.C."/>
            <person name="Bhatnagar D."/>
            <person name="Cleveland T.E."/>
            <person name="Bennett J.W."/>
            <person name="Nierman W.C."/>
        </authorList>
    </citation>
    <scope>NUCLEOTIDE SEQUENCE [LARGE SCALE GENOMIC DNA]</scope>
    <source>
        <strain evidence="15">ATCC 56775 / NRRL 5862 / SRRC 143 / SU-1</strain>
    </source>
</reference>
<keyword evidence="4 12" id="KW-0812">Transmembrane</keyword>
<keyword evidence="3" id="KW-0808">Transferase</keyword>
<feature type="coiled-coil region" evidence="10">
    <location>
        <begin position="529"/>
        <end position="560"/>
    </location>
</feature>
<dbReference type="AlphaFoldDB" id="A0A0F0I8D6"/>
<keyword evidence="8 12" id="KW-1133">Transmembrane helix</keyword>
<evidence type="ECO:0000313" key="14">
    <source>
        <dbReference type="EMBL" id="KJK64004.1"/>
    </source>
</evidence>
<dbReference type="Pfam" id="PF02816">
    <property type="entry name" value="Alpha_kinase"/>
    <property type="match status" value="1"/>
</dbReference>
<evidence type="ECO:0000256" key="6">
    <source>
        <dbReference type="ARBA" id="ARBA00022777"/>
    </source>
</evidence>
<dbReference type="InterPro" id="IPR011009">
    <property type="entry name" value="Kinase-like_dom_sf"/>
</dbReference>
<name>A0A0F0I8D6_ASPPU</name>